<keyword evidence="2" id="KW-1185">Reference proteome</keyword>
<dbReference type="Proteomes" id="UP000641206">
    <property type="component" value="Unassembled WGS sequence"/>
</dbReference>
<comment type="caution">
    <text evidence="1">The sequence shown here is derived from an EMBL/GenBank/DDBJ whole genome shotgun (WGS) entry which is preliminary data.</text>
</comment>
<proteinExistence type="predicted"/>
<gene>
    <name evidence="1" type="ORF">GCM10011346_22600</name>
</gene>
<name>A0ABQ2NV45_9BACI</name>
<reference evidence="2" key="1">
    <citation type="journal article" date="2019" name="Int. J. Syst. Evol. Microbiol.">
        <title>The Global Catalogue of Microorganisms (GCM) 10K type strain sequencing project: providing services to taxonomists for standard genome sequencing and annotation.</title>
        <authorList>
            <consortium name="The Broad Institute Genomics Platform"/>
            <consortium name="The Broad Institute Genome Sequencing Center for Infectious Disease"/>
            <person name="Wu L."/>
            <person name="Ma J."/>
        </authorList>
    </citation>
    <scope>NUCLEOTIDE SEQUENCE [LARGE SCALE GENOMIC DNA]</scope>
    <source>
        <strain evidence="2">CGMCC 1.7693</strain>
    </source>
</reference>
<dbReference type="EMBL" id="BMLW01000006">
    <property type="protein sequence ID" value="GGP11237.1"/>
    <property type="molecule type" value="Genomic_DNA"/>
</dbReference>
<evidence type="ECO:0000313" key="2">
    <source>
        <dbReference type="Proteomes" id="UP000641206"/>
    </source>
</evidence>
<protein>
    <submittedName>
        <fullName evidence="1">Uncharacterized protein</fullName>
    </submittedName>
</protein>
<accession>A0ABQ2NV45</accession>
<sequence length="804" mass="93486">MKSIKSLLFSSSPFGYISKNKKRVISDFLAIEECEDNNSYTYQYLNSSYYKELIVAICLQNYLDNMSNGRKLDIDKLQVGQEIQFKNKYYQYLGKDELGAGYRIKLVYGKQDGVTSIFSREILENRASKVNRTKRRKIPEVRQDFGNYFGIKNLSWTNEESVIILVEKKILNEILTAQIDLGKRVYTIGQICSVGYLKDSMEISYPANANNTEKRMILFSSSPDAIVEYLEENNGIVDESKVFVVGDKWFKKSQISNLINLEDACREFEIPIRTYSSVFSVMNNNSVELIESINNEYCWLEASNDEHVITFDFIANNRAYSEAIEKLNVYLSEISQEPNLKYLDKLLKLFLKMNYNQVIGSSDTLERQMIAVSEYMLEKKLDNIDEVSCIMYDIYSNRFGYQVRNKIENIRTKDVNCLLIVMDEMLEESRNHFINDKQLTILSYKSDITEDLYGKFEQVILISPYKTERRKWLSSYLAKDITVLVPQLQENFLIYSLKKDKHVIQKLDNMDLFNSKNNSAYLSAIEKYLSKKTNDNDIGINLHKNSIDNFDEEELVEKKFSELISKYASEEEIQSDNSTVDVTIGIDLESGGNIFGTEFSKIFVVGFDNIVRKIDTKELKVGQTIIEFSVPYADELYRNRYKSIVTRLDSLKKSSNEVYLDYKWKKSLLDYIENRRLTSLELKEKMESLGFSSKTIAFYAAWSSIEKMPILSRDKEFIRYVGIMIGDNDMIAYPEKYEQASKSVKKKLVDDRVQFLGELEGRSLDEIKSNSAIKSFIMDKVVLIEREFIEEVPRILTNKILRGK</sequence>
<evidence type="ECO:0000313" key="1">
    <source>
        <dbReference type="EMBL" id="GGP11237.1"/>
    </source>
</evidence>
<dbReference type="RefSeq" id="WP_188734546.1">
    <property type="nucleotide sequence ID" value="NZ_BMLW01000006.1"/>
</dbReference>
<organism evidence="1 2">
    <name type="scientific">Oceanobacillus neutriphilus</name>
    <dbReference type="NCBI Taxonomy" id="531815"/>
    <lineage>
        <taxon>Bacteria</taxon>
        <taxon>Bacillati</taxon>
        <taxon>Bacillota</taxon>
        <taxon>Bacilli</taxon>
        <taxon>Bacillales</taxon>
        <taxon>Bacillaceae</taxon>
        <taxon>Oceanobacillus</taxon>
    </lineage>
</organism>